<accession>A0A1A9WC17</accession>
<dbReference type="Proteomes" id="UP000091820">
    <property type="component" value="Unassembled WGS sequence"/>
</dbReference>
<dbReference type="VEuPathDB" id="VectorBase:GBRI014001"/>
<dbReference type="EnsemblMetazoa" id="GBRI014001-RA">
    <property type="protein sequence ID" value="GBRI014001-PA"/>
    <property type="gene ID" value="GBRI014001"/>
</dbReference>
<keyword evidence="2" id="KW-1185">Reference proteome</keyword>
<reference evidence="1" key="2">
    <citation type="submission" date="2020-05" db="UniProtKB">
        <authorList>
            <consortium name="EnsemblMetazoa"/>
        </authorList>
    </citation>
    <scope>IDENTIFICATION</scope>
    <source>
        <strain evidence="1">IAEA</strain>
    </source>
</reference>
<reference evidence="2" key="1">
    <citation type="submission" date="2014-03" db="EMBL/GenBank/DDBJ databases">
        <authorList>
            <person name="Aksoy S."/>
            <person name="Warren W."/>
            <person name="Wilson R.K."/>
        </authorList>
    </citation>
    <scope>NUCLEOTIDE SEQUENCE [LARGE SCALE GENOMIC DNA]</scope>
    <source>
        <strain evidence="2">IAEA</strain>
    </source>
</reference>
<protein>
    <submittedName>
        <fullName evidence="1">Uncharacterized protein</fullName>
    </submittedName>
</protein>
<evidence type="ECO:0000313" key="1">
    <source>
        <dbReference type="EnsemblMetazoa" id="GBRI014001-PA"/>
    </source>
</evidence>
<evidence type="ECO:0000313" key="2">
    <source>
        <dbReference type="Proteomes" id="UP000091820"/>
    </source>
</evidence>
<name>A0A1A9WC17_9MUSC</name>
<proteinExistence type="predicted"/>
<organism evidence="1 2">
    <name type="scientific">Glossina brevipalpis</name>
    <dbReference type="NCBI Taxonomy" id="37001"/>
    <lineage>
        <taxon>Eukaryota</taxon>
        <taxon>Metazoa</taxon>
        <taxon>Ecdysozoa</taxon>
        <taxon>Arthropoda</taxon>
        <taxon>Hexapoda</taxon>
        <taxon>Insecta</taxon>
        <taxon>Pterygota</taxon>
        <taxon>Neoptera</taxon>
        <taxon>Endopterygota</taxon>
        <taxon>Diptera</taxon>
        <taxon>Brachycera</taxon>
        <taxon>Muscomorpha</taxon>
        <taxon>Hippoboscoidea</taxon>
        <taxon>Glossinidae</taxon>
        <taxon>Glossina</taxon>
    </lineage>
</organism>
<dbReference type="AlphaFoldDB" id="A0A1A9WC17"/>
<sequence length="77" mass="8271">MFVYKARQNKERASSTSCVCVVGRARIMRSIIRNESSSSYCVSSYSSSCASATCSVARDQAKRCISWNSASSSAIAA</sequence>